<evidence type="ECO:0000313" key="4">
    <source>
        <dbReference type="EMBL" id="QBE66545.1"/>
    </source>
</evidence>
<comment type="similarity">
    <text evidence="1">Belongs to the GST superfamily. NadH family.</text>
</comment>
<dbReference type="SUPFAM" id="SSF52833">
    <property type="entry name" value="Thioredoxin-like"/>
    <property type="match status" value="1"/>
</dbReference>
<dbReference type="PANTHER" id="PTHR42943">
    <property type="entry name" value="GLUTATHIONE S-TRANSFERASE KAPPA"/>
    <property type="match status" value="1"/>
</dbReference>
<evidence type="ECO:0000313" key="5">
    <source>
        <dbReference type="Proteomes" id="UP000290637"/>
    </source>
</evidence>
<dbReference type="EMBL" id="CP035913">
    <property type="protein sequence ID" value="QBE66545.1"/>
    <property type="molecule type" value="Genomic_DNA"/>
</dbReference>
<keyword evidence="1 4" id="KW-0413">Isomerase</keyword>
<dbReference type="Gene3D" id="3.40.30.10">
    <property type="entry name" value="Glutaredoxin"/>
    <property type="match status" value="1"/>
</dbReference>
<keyword evidence="5" id="KW-1185">Reference proteome</keyword>
<feature type="active site" description="Nucleophile" evidence="2">
    <location>
        <position position="27"/>
    </location>
</feature>
<evidence type="ECO:0000256" key="1">
    <source>
        <dbReference type="PIRNR" id="PIRNR006386"/>
    </source>
</evidence>
<gene>
    <name evidence="4" type="ORF">EWM63_29230</name>
</gene>
<dbReference type="CDD" id="cd03022">
    <property type="entry name" value="DsbA_HCCA_Iso"/>
    <property type="match status" value="1"/>
</dbReference>
<dbReference type="EC" id="5.99.1.4" evidence="1"/>
<dbReference type="Pfam" id="PF01323">
    <property type="entry name" value="DSBA"/>
    <property type="match status" value="1"/>
</dbReference>
<dbReference type="KEGG" id="plue:EWM63_29230"/>
<dbReference type="PANTHER" id="PTHR42943:SF2">
    <property type="entry name" value="GLUTATHIONE S-TRANSFERASE KAPPA 1"/>
    <property type="match status" value="1"/>
</dbReference>
<dbReference type="InterPro" id="IPR051924">
    <property type="entry name" value="GST_Kappa/NadH"/>
</dbReference>
<dbReference type="GO" id="GO:0004602">
    <property type="term" value="F:glutathione peroxidase activity"/>
    <property type="evidence" value="ECO:0007669"/>
    <property type="project" value="TreeGrafter"/>
</dbReference>
<dbReference type="Proteomes" id="UP000290637">
    <property type="component" value="Chromosome"/>
</dbReference>
<dbReference type="GO" id="GO:0018845">
    <property type="term" value="F:2-hydroxychromene-2-carboxylate isomerase activity"/>
    <property type="evidence" value="ECO:0007669"/>
    <property type="project" value="UniProtKB-UniRule"/>
</dbReference>
<dbReference type="AlphaFoldDB" id="A0A4P6L5C3"/>
<dbReference type="GO" id="GO:0004364">
    <property type="term" value="F:glutathione transferase activity"/>
    <property type="evidence" value="ECO:0007669"/>
    <property type="project" value="TreeGrafter"/>
</dbReference>
<reference evidence="4 5" key="1">
    <citation type="submission" date="2019-02" db="EMBL/GenBank/DDBJ databases">
        <title>Draft Genome Sequences of Six Type Strains of the Genus Massilia.</title>
        <authorList>
            <person name="Miess H."/>
            <person name="Frediansyhah A."/>
            <person name="Gross H."/>
        </authorList>
    </citation>
    <scope>NUCLEOTIDE SEQUENCE [LARGE SCALE GENOMIC DNA]</scope>
    <source>
        <strain evidence="4 5">DSM 17473</strain>
    </source>
</reference>
<evidence type="ECO:0000256" key="2">
    <source>
        <dbReference type="PIRSR" id="PIRSR006386-1"/>
    </source>
</evidence>
<dbReference type="InterPro" id="IPR044087">
    <property type="entry name" value="NahD-like"/>
</dbReference>
<proteinExistence type="inferred from homology"/>
<dbReference type="GO" id="GO:1901170">
    <property type="term" value="P:naphthalene catabolic process"/>
    <property type="evidence" value="ECO:0007669"/>
    <property type="project" value="InterPro"/>
</dbReference>
<dbReference type="InterPro" id="IPR001853">
    <property type="entry name" value="DSBA-like_thioredoxin_dom"/>
</dbReference>
<organism evidence="4 5">
    <name type="scientific">Pseudoduganella lutea</name>
    <dbReference type="NCBI Taxonomy" id="321985"/>
    <lineage>
        <taxon>Bacteria</taxon>
        <taxon>Pseudomonadati</taxon>
        <taxon>Pseudomonadota</taxon>
        <taxon>Betaproteobacteria</taxon>
        <taxon>Burkholderiales</taxon>
        <taxon>Oxalobacteraceae</taxon>
        <taxon>Telluria group</taxon>
        <taxon>Pseudoduganella</taxon>
    </lineage>
</organism>
<protein>
    <recommendedName>
        <fullName evidence="1">2-hydroxychromene-2-carboxylate isomerase</fullName>
        <ecNumber evidence="1">5.99.1.4</ecNumber>
    </recommendedName>
</protein>
<name>A0A4P6L5C3_9BURK</name>
<dbReference type="InterPro" id="IPR014440">
    <property type="entry name" value="HCCAis_GSTk"/>
</dbReference>
<dbReference type="PIRSF" id="PIRSF006386">
    <property type="entry name" value="HCCAis_GSTk"/>
    <property type="match status" value="1"/>
</dbReference>
<sequence>MEEYFLTEITITGKLMEKVRFYYDPISPYAWLATKQIARIEAAGVHLEMEPVLLAGLLKAHGTKGPAEVPAKREFLFRDVMRIADAHGLPFRGPPGHPFNPLLALRMCLAIGSLTSRRRFTFMLSQACWERGLDISSPAVLKALAAECDLNGEALVANAAEPAIKQALIDATENAAAAGVFGVPTFSYMGELFWGGDRIDLLLRRIAGHRIDEAQLKNFLARPALAVREA</sequence>
<accession>A0A4P6L5C3</accession>
<comment type="catalytic activity">
    <reaction evidence="1">
        <text>2-hydroxychromene-2-carboxylate = (3E)-4-(2-hydroxyphenyl)-2-oxobut-3-enoate</text>
        <dbReference type="Rhea" id="RHEA:27401"/>
        <dbReference type="ChEBI" id="CHEBI:59350"/>
        <dbReference type="ChEBI" id="CHEBI:59353"/>
        <dbReference type="EC" id="5.99.1.4"/>
    </reaction>
</comment>
<dbReference type="InterPro" id="IPR036249">
    <property type="entry name" value="Thioredoxin-like_sf"/>
</dbReference>
<evidence type="ECO:0000259" key="3">
    <source>
        <dbReference type="Pfam" id="PF01323"/>
    </source>
</evidence>
<dbReference type="GO" id="GO:0006749">
    <property type="term" value="P:glutathione metabolic process"/>
    <property type="evidence" value="ECO:0007669"/>
    <property type="project" value="TreeGrafter"/>
</dbReference>
<dbReference type="OrthoDB" id="8560325at2"/>
<feature type="domain" description="DSBA-like thioredoxin" evidence="3">
    <location>
        <begin position="19"/>
        <end position="206"/>
    </location>
</feature>